<keyword evidence="1" id="KW-0175">Coiled coil</keyword>
<evidence type="ECO:0000256" key="2">
    <source>
        <dbReference type="SAM" id="MobiDB-lite"/>
    </source>
</evidence>
<gene>
    <name evidence="3" type="ORF">CANTADRAFT_5795</name>
</gene>
<feature type="region of interest" description="Disordered" evidence="2">
    <location>
        <begin position="266"/>
        <end position="285"/>
    </location>
</feature>
<reference evidence="4" key="1">
    <citation type="submission" date="2016-05" db="EMBL/GenBank/DDBJ databases">
        <title>Comparative genomics of biotechnologically important yeasts.</title>
        <authorList>
            <consortium name="DOE Joint Genome Institute"/>
            <person name="Riley R."/>
            <person name="Haridas S."/>
            <person name="Wolfe K.H."/>
            <person name="Lopes M.R."/>
            <person name="Hittinger C.T."/>
            <person name="Goker M."/>
            <person name="Salamov A."/>
            <person name="Wisecaver J."/>
            <person name="Long T.M."/>
            <person name="Aerts A.L."/>
            <person name="Barry K."/>
            <person name="Choi C."/>
            <person name="Clum A."/>
            <person name="Coughlan A.Y."/>
            <person name="Deshpande S."/>
            <person name="Douglass A.P."/>
            <person name="Hanson S.J."/>
            <person name="Klenk H.-P."/>
            <person name="Labutti K."/>
            <person name="Lapidus A."/>
            <person name="Lindquist E."/>
            <person name="Lipzen A."/>
            <person name="Meier-Kolthoff J.P."/>
            <person name="Ohm R.A."/>
            <person name="Otillar R.P."/>
            <person name="Pangilinan J."/>
            <person name="Peng Y."/>
            <person name="Rokas A."/>
            <person name="Rosa C.A."/>
            <person name="Scheuner C."/>
            <person name="Sibirny A.A."/>
            <person name="Slot J.C."/>
            <person name="Stielow J.B."/>
            <person name="Sun H."/>
            <person name="Kurtzman C.P."/>
            <person name="Blackwell M."/>
            <person name="Grigoriev I.V."/>
            <person name="Jeffries T.W."/>
        </authorList>
    </citation>
    <scope>NUCLEOTIDE SEQUENCE [LARGE SCALE GENOMIC DNA]</scope>
    <source>
        <strain evidence="4">NRRL Y-17324</strain>
    </source>
</reference>
<feature type="region of interest" description="Disordered" evidence="2">
    <location>
        <begin position="1"/>
        <end position="20"/>
    </location>
</feature>
<accession>A0A1E4SKU5</accession>
<dbReference type="EMBL" id="KV453911">
    <property type="protein sequence ID" value="ODV80126.1"/>
    <property type="molecule type" value="Genomic_DNA"/>
</dbReference>
<proteinExistence type="predicted"/>
<dbReference type="RefSeq" id="XP_020065248.1">
    <property type="nucleotide sequence ID" value="XM_020210750.1"/>
</dbReference>
<evidence type="ECO:0000256" key="1">
    <source>
        <dbReference type="SAM" id="Coils"/>
    </source>
</evidence>
<organism evidence="3 4">
    <name type="scientific">Suhomyces tanzawaensis NRRL Y-17324</name>
    <dbReference type="NCBI Taxonomy" id="984487"/>
    <lineage>
        <taxon>Eukaryota</taxon>
        <taxon>Fungi</taxon>
        <taxon>Dikarya</taxon>
        <taxon>Ascomycota</taxon>
        <taxon>Saccharomycotina</taxon>
        <taxon>Pichiomycetes</taxon>
        <taxon>Debaryomycetaceae</taxon>
        <taxon>Suhomyces</taxon>
    </lineage>
</organism>
<evidence type="ECO:0000313" key="4">
    <source>
        <dbReference type="Proteomes" id="UP000094285"/>
    </source>
</evidence>
<dbReference type="Proteomes" id="UP000094285">
    <property type="component" value="Unassembled WGS sequence"/>
</dbReference>
<evidence type="ECO:0000313" key="3">
    <source>
        <dbReference type="EMBL" id="ODV80126.1"/>
    </source>
</evidence>
<dbReference type="AlphaFoldDB" id="A0A1E4SKU5"/>
<name>A0A1E4SKU5_9ASCO</name>
<sequence length="487" mass="55334">MMASDNPDSKADMAQQESEARQLQALVRHNDRIIELGRSQINHVFLVSSKLQQGLSIQKADDDPAIPTKDIPSVSANSIKALSVQLNKLRIMELRIRIDSLSKTVEHVNKKNAQVAQECKSIEDQLVLAKEKIPLIHEALLQKHLQFLKGLEDLINDYQINKIGHIQRQSIKSQQLVFEILKEAVFLRTREGTLLFHNQPILKLSSFLNTNILFVNQFLENLITLQRHLSFLFNVGLPHLKDLVGLLPNSKFYNLIREKEILMTGKTDDDETEEKDKEHTPPPVLNSENVIKLGDAIKLPLSSKTINNQRRAQLLKQEPEIPIVKEDSMSPPRISEKLGGTTGPARKMIIIPHRILNKPFSKLSIKEFLRFLVVVAKLISNFIVFLKTVNSDYNDRIENNLDFAAILEQINSPNAILIGHRPEQDLADSLNLKYLMEQIYTRLISPTSKDRRALVPPSALQDLNVSALIANQTKLQSDDWDVVSKME</sequence>
<protein>
    <submittedName>
        <fullName evidence="3">Uncharacterized protein</fullName>
    </submittedName>
</protein>
<keyword evidence="4" id="KW-1185">Reference proteome</keyword>
<feature type="coiled-coil region" evidence="1">
    <location>
        <begin position="91"/>
        <end position="132"/>
    </location>
</feature>
<dbReference type="OrthoDB" id="4025768at2759"/>
<dbReference type="GeneID" id="30984886"/>